<keyword evidence="3" id="KW-1185">Reference proteome</keyword>
<evidence type="ECO:0000259" key="1">
    <source>
        <dbReference type="Pfam" id="PF17921"/>
    </source>
</evidence>
<organism evidence="2 3">
    <name type="scientific">Acropora cervicornis</name>
    <name type="common">Staghorn coral</name>
    <dbReference type="NCBI Taxonomy" id="6130"/>
    <lineage>
        <taxon>Eukaryota</taxon>
        <taxon>Metazoa</taxon>
        <taxon>Cnidaria</taxon>
        <taxon>Anthozoa</taxon>
        <taxon>Hexacorallia</taxon>
        <taxon>Scleractinia</taxon>
        <taxon>Astrocoeniina</taxon>
        <taxon>Acroporidae</taxon>
        <taxon>Acropora</taxon>
    </lineage>
</organism>
<comment type="caution">
    <text evidence="2">The sequence shown here is derived from an EMBL/GenBank/DDBJ whole genome shotgun (WGS) entry which is preliminary data.</text>
</comment>
<dbReference type="PANTHER" id="PTHR47331">
    <property type="entry name" value="PHD-TYPE DOMAIN-CONTAINING PROTEIN"/>
    <property type="match status" value="1"/>
</dbReference>
<sequence length="103" mass="11680">MHLGVANTMASVRESWWIPKLRARVKKTIKRCNVCKVFSTRPYEAPPTSALPEYRTEGSRPFEVTGVDFAGPLSYRVGKEEIGDWKKLRPMHGDDGRENTSTV</sequence>
<reference evidence="2" key="2">
    <citation type="journal article" date="2023" name="Science">
        <title>Genomic signatures of disease resistance in endangered staghorn corals.</title>
        <authorList>
            <person name="Vollmer S.V."/>
            <person name="Selwyn J.D."/>
            <person name="Despard B.A."/>
            <person name="Roesel C.L."/>
        </authorList>
    </citation>
    <scope>NUCLEOTIDE SEQUENCE</scope>
    <source>
        <strain evidence="2">K2</strain>
    </source>
</reference>
<protein>
    <recommendedName>
        <fullName evidence="1">Integrase zinc-binding domain-containing protein</fullName>
    </recommendedName>
</protein>
<dbReference type="Proteomes" id="UP001249851">
    <property type="component" value="Unassembled WGS sequence"/>
</dbReference>
<feature type="domain" description="Integrase zinc-binding" evidence="1">
    <location>
        <begin position="2"/>
        <end position="38"/>
    </location>
</feature>
<proteinExistence type="predicted"/>
<evidence type="ECO:0000313" key="2">
    <source>
        <dbReference type="EMBL" id="KAK2560676.1"/>
    </source>
</evidence>
<dbReference type="EMBL" id="JARQWQ010000035">
    <property type="protein sequence ID" value="KAK2560676.1"/>
    <property type="molecule type" value="Genomic_DNA"/>
</dbReference>
<dbReference type="InterPro" id="IPR041588">
    <property type="entry name" value="Integrase_H2C2"/>
</dbReference>
<dbReference type="Pfam" id="PF17921">
    <property type="entry name" value="Integrase_H2C2"/>
    <property type="match status" value="1"/>
</dbReference>
<dbReference type="AlphaFoldDB" id="A0AAD9QGT9"/>
<accession>A0AAD9QGT9</accession>
<evidence type="ECO:0000313" key="3">
    <source>
        <dbReference type="Proteomes" id="UP001249851"/>
    </source>
</evidence>
<reference evidence="2" key="1">
    <citation type="journal article" date="2023" name="G3 (Bethesda)">
        <title>Whole genome assembly and annotation of the endangered Caribbean coral Acropora cervicornis.</title>
        <authorList>
            <person name="Selwyn J.D."/>
            <person name="Vollmer S.V."/>
        </authorList>
    </citation>
    <scope>NUCLEOTIDE SEQUENCE</scope>
    <source>
        <strain evidence="2">K2</strain>
    </source>
</reference>
<name>A0AAD9QGT9_ACRCE</name>
<gene>
    <name evidence="2" type="ORF">P5673_016438</name>
</gene>
<dbReference type="Gene3D" id="1.10.340.70">
    <property type="match status" value="1"/>
</dbReference>